<dbReference type="EMBL" id="AP024145">
    <property type="protein sequence ID" value="BCM86955.1"/>
    <property type="molecule type" value="Genomic_DNA"/>
</dbReference>
<dbReference type="AlphaFoldDB" id="A0A8H8WYX1"/>
<protein>
    <submittedName>
        <fullName evidence="1">Uncharacterized protein</fullName>
    </submittedName>
</protein>
<accession>A0A8H8WYX1</accession>
<evidence type="ECO:0000313" key="1">
    <source>
        <dbReference type="EMBL" id="BCM86955.1"/>
    </source>
</evidence>
<sequence length="55" mass="5811">MAAGPSTDRETDAPFILGRSLLLVDPGLTAKAGIFRQQTGWIGKATIGNPSRRPC</sequence>
<dbReference type="RefSeq" id="WP_244748734.1">
    <property type="nucleotide sequence ID" value="NZ_AP024145.1"/>
</dbReference>
<name>A0A8H8WYX1_9HYPH</name>
<dbReference type="Proteomes" id="UP000663508">
    <property type="component" value="Chromosome"/>
</dbReference>
<reference evidence="1" key="1">
    <citation type="submission" date="2020-11" db="EMBL/GenBank/DDBJ databases">
        <title>Complete genome sequence of a novel pathogenic Methylobacterium strain isolated from rice in Vietnam.</title>
        <authorList>
            <person name="Lai K."/>
            <person name="Okazaki S."/>
            <person name="Higashi K."/>
            <person name="Mori H."/>
            <person name="Toyoda A."/>
            <person name="Kurokawa K."/>
        </authorList>
    </citation>
    <scope>NUCLEOTIDE SEQUENCE</scope>
    <source>
        <strain evidence="1">VL1</strain>
    </source>
</reference>
<proteinExistence type="predicted"/>
<gene>
    <name evidence="1" type="ORF">mvi_54160</name>
</gene>
<dbReference type="KEGG" id="mind:mvi_54160"/>
<organism evidence="1">
    <name type="scientific">Methylobacterium indicum</name>
    <dbReference type="NCBI Taxonomy" id="1775910"/>
    <lineage>
        <taxon>Bacteria</taxon>
        <taxon>Pseudomonadati</taxon>
        <taxon>Pseudomonadota</taxon>
        <taxon>Alphaproteobacteria</taxon>
        <taxon>Hyphomicrobiales</taxon>
        <taxon>Methylobacteriaceae</taxon>
        <taxon>Methylobacterium</taxon>
    </lineage>
</organism>